<dbReference type="OrthoDB" id="10459990at2759"/>
<feature type="compositionally biased region" description="Low complexity" evidence="1">
    <location>
        <begin position="468"/>
        <end position="477"/>
    </location>
</feature>
<evidence type="ECO:0000256" key="1">
    <source>
        <dbReference type="SAM" id="MobiDB-lite"/>
    </source>
</evidence>
<dbReference type="EMBL" id="FN649730">
    <property type="protein sequence ID" value="CBJ31614.1"/>
    <property type="molecule type" value="Genomic_DNA"/>
</dbReference>
<sequence>MTATTAFIELPRAEEAEQEEARMKGGVGSDESGGRGWGADGKQGSRKAGVSAGAGPGEEGVAAGARAQEAKQGSRRPGQQDDTVSDHDSSGQGITVIAACIGALVVFSMVWCWLSSVFVCVSWCVCKCARPNSRHSSSSCTENKHVDTYAGAVRATFCGTLASVVCVSDGGTAGKNDTNGQEDGFPASLPCTPQPGSSIGSTSSSENLVDEAAAVTHAGVTADAPPAAIKGAAPVNIDGGAASSYSAFSGMFRRALTATALPPDTPTAHGSPSAGHGAQLRQQQHGLDGNGGDGSSDQNPLALCPTGDGGGSSGDIALVWGEEKQSENGSHTTTDAARPRGRPFLRSSGGASDRTPWTHRFWARSSGDSCRHEAGRRWGTGGGPASGVSNGSPERSSGENGSPEGSLGEAAAFEGHHGLFDALSHRRREAHRARLAGGSRAQERGRGGDGHLTSAAAAAEPDSGGGNNSRSRGNAAGCVVGATADQQVSPEPAVLATPAPPETAAGSALRSSSSTNNNDGGGREVTAAGGGAAAEISRVERGCPPRGGGVAEDAGNGDEERGEDRGSFPPGDTESIPPGLPRARMLWRAFSEVDHNKIEDNHRRAAQRHLARFGPAPGVRNPPMCYGPM</sequence>
<feature type="compositionally biased region" description="Low complexity" evidence="1">
    <location>
        <begin position="59"/>
        <end position="71"/>
    </location>
</feature>
<feature type="region of interest" description="Disordered" evidence="1">
    <location>
        <begin position="260"/>
        <end position="409"/>
    </location>
</feature>
<reference evidence="2 3" key="1">
    <citation type="journal article" date="2010" name="Nature">
        <title>The Ectocarpus genome and the independent evolution of multicellularity in brown algae.</title>
        <authorList>
            <person name="Cock J.M."/>
            <person name="Sterck L."/>
            <person name="Rouze P."/>
            <person name="Scornet D."/>
            <person name="Allen A.E."/>
            <person name="Amoutzias G."/>
            <person name="Anthouard V."/>
            <person name="Artiguenave F."/>
            <person name="Aury J.M."/>
            <person name="Badger J.H."/>
            <person name="Beszteri B."/>
            <person name="Billiau K."/>
            <person name="Bonnet E."/>
            <person name="Bothwell J.H."/>
            <person name="Bowler C."/>
            <person name="Boyen C."/>
            <person name="Brownlee C."/>
            <person name="Carrano C.J."/>
            <person name="Charrier B."/>
            <person name="Cho G.Y."/>
            <person name="Coelho S.M."/>
            <person name="Collen J."/>
            <person name="Corre E."/>
            <person name="Da Silva C."/>
            <person name="Delage L."/>
            <person name="Delaroque N."/>
            <person name="Dittami S.M."/>
            <person name="Doulbeau S."/>
            <person name="Elias M."/>
            <person name="Farnham G."/>
            <person name="Gachon C.M."/>
            <person name="Gschloessl B."/>
            <person name="Heesch S."/>
            <person name="Jabbari K."/>
            <person name="Jubin C."/>
            <person name="Kawai H."/>
            <person name="Kimura K."/>
            <person name="Kloareg B."/>
            <person name="Kupper F.C."/>
            <person name="Lang D."/>
            <person name="Le Bail A."/>
            <person name="Leblanc C."/>
            <person name="Lerouge P."/>
            <person name="Lohr M."/>
            <person name="Lopez P.J."/>
            <person name="Martens C."/>
            <person name="Maumus F."/>
            <person name="Michel G."/>
            <person name="Miranda-Saavedra D."/>
            <person name="Morales J."/>
            <person name="Moreau H."/>
            <person name="Motomura T."/>
            <person name="Nagasato C."/>
            <person name="Napoli C.A."/>
            <person name="Nelson D.R."/>
            <person name="Nyvall-Collen P."/>
            <person name="Peters A.F."/>
            <person name="Pommier C."/>
            <person name="Potin P."/>
            <person name="Poulain J."/>
            <person name="Quesneville H."/>
            <person name="Read B."/>
            <person name="Rensing S.A."/>
            <person name="Ritter A."/>
            <person name="Rousvoal S."/>
            <person name="Samanta M."/>
            <person name="Samson G."/>
            <person name="Schroeder D.C."/>
            <person name="Segurens B."/>
            <person name="Strittmatter M."/>
            <person name="Tonon T."/>
            <person name="Tregear J.W."/>
            <person name="Valentin K."/>
            <person name="von Dassow P."/>
            <person name="Yamagishi T."/>
            <person name="Van de Peer Y."/>
            <person name="Wincker P."/>
        </authorList>
    </citation>
    <scope>NUCLEOTIDE SEQUENCE [LARGE SCALE GENOMIC DNA]</scope>
    <source>
        <strain evidence="3">Ec32 / CCAP1310/4</strain>
    </source>
</reference>
<feature type="compositionally biased region" description="Basic and acidic residues" evidence="1">
    <location>
        <begin position="11"/>
        <end position="23"/>
    </location>
</feature>
<feature type="region of interest" description="Disordered" evidence="1">
    <location>
        <begin position="430"/>
        <end position="580"/>
    </location>
</feature>
<accession>D7FU87</accession>
<dbReference type="EMBL" id="FN648451">
    <property type="protein sequence ID" value="CBJ31614.1"/>
    <property type="molecule type" value="Genomic_DNA"/>
</dbReference>
<proteinExistence type="predicted"/>
<evidence type="ECO:0000313" key="3">
    <source>
        <dbReference type="Proteomes" id="UP000002630"/>
    </source>
</evidence>
<feature type="compositionally biased region" description="Polar residues" evidence="1">
    <location>
        <begin position="387"/>
        <end position="400"/>
    </location>
</feature>
<dbReference type="InParanoid" id="D7FU87"/>
<name>D7FU87_ECTSI</name>
<feature type="compositionally biased region" description="Low complexity" evidence="1">
    <location>
        <begin position="196"/>
        <end position="205"/>
    </location>
</feature>
<gene>
    <name evidence="2" type="ORF">Esi_0268_0029</name>
</gene>
<keyword evidence="3" id="KW-1185">Reference proteome</keyword>
<organism evidence="2 3">
    <name type="scientific">Ectocarpus siliculosus</name>
    <name type="common">Brown alga</name>
    <name type="synonym">Conferva siliculosa</name>
    <dbReference type="NCBI Taxonomy" id="2880"/>
    <lineage>
        <taxon>Eukaryota</taxon>
        <taxon>Sar</taxon>
        <taxon>Stramenopiles</taxon>
        <taxon>Ochrophyta</taxon>
        <taxon>PX clade</taxon>
        <taxon>Phaeophyceae</taxon>
        <taxon>Ectocarpales</taxon>
        <taxon>Ectocarpaceae</taxon>
        <taxon>Ectocarpus</taxon>
    </lineage>
</organism>
<feature type="region of interest" description="Disordered" evidence="1">
    <location>
        <begin position="1"/>
        <end position="88"/>
    </location>
</feature>
<feature type="region of interest" description="Disordered" evidence="1">
    <location>
        <begin position="177"/>
        <end position="207"/>
    </location>
</feature>
<dbReference type="Proteomes" id="UP000002630">
    <property type="component" value="Linkage Group LG05"/>
</dbReference>
<dbReference type="AlphaFoldDB" id="D7FU87"/>
<protein>
    <submittedName>
        <fullName evidence="2">Uncharacterized protein</fullName>
    </submittedName>
</protein>
<evidence type="ECO:0000313" key="2">
    <source>
        <dbReference type="EMBL" id="CBJ31614.1"/>
    </source>
</evidence>